<proteinExistence type="predicted"/>
<name>A0A915JJ39_ROMCU</name>
<accession>A0A915JJ39</accession>
<dbReference type="Proteomes" id="UP000887565">
    <property type="component" value="Unplaced"/>
</dbReference>
<evidence type="ECO:0000313" key="1">
    <source>
        <dbReference type="Proteomes" id="UP000887565"/>
    </source>
</evidence>
<sequence length="122" mass="14243">MGLKKSLLMIDKRKYSDNLMKYEEREPSKTLLQLGIGKLSYKTVEFHNIKDNRNLNLMTSVQRAAFSMPQTVWNLILEDSTTNQPDISLDEPKKRPVLAFTAFKAFKWYFDPRTKSFCSVQS</sequence>
<protein>
    <submittedName>
        <fullName evidence="2">Uncharacterized protein</fullName>
    </submittedName>
</protein>
<dbReference type="AlphaFoldDB" id="A0A915JJ39"/>
<reference evidence="2" key="1">
    <citation type="submission" date="2022-11" db="UniProtKB">
        <authorList>
            <consortium name="WormBaseParasite"/>
        </authorList>
    </citation>
    <scope>IDENTIFICATION</scope>
</reference>
<dbReference type="WBParaSite" id="nRc.2.0.1.t26174-RA">
    <property type="protein sequence ID" value="nRc.2.0.1.t26174-RA"/>
    <property type="gene ID" value="nRc.2.0.1.g26174"/>
</dbReference>
<organism evidence="1 2">
    <name type="scientific">Romanomermis culicivorax</name>
    <name type="common">Nematode worm</name>
    <dbReference type="NCBI Taxonomy" id="13658"/>
    <lineage>
        <taxon>Eukaryota</taxon>
        <taxon>Metazoa</taxon>
        <taxon>Ecdysozoa</taxon>
        <taxon>Nematoda</taxon>
        <taxon>Enoplea</taxon>
        <taxon>Dorylaimia</taxon>
        <taxon>Mermithida</taxon>
        <taxon>Mermithoidea</taxon>
        <taxon>Mermithidae</taxon>
        <taxon>Romanomermis</taxon>
    </lineage>
</organism>
<evidence type="ECO:0000313" key="2">
    <source>
        <dbReference type="WBParaSite" id="nRc.2.0.1.t26174-RA"/>
    </source>
</evidence>
<keyword evidence="1" id="KW-1185">Reference proteome</keyword>